<dbReference type="InterPro" id="IPR050172">
    <property type="entry name" value="SsuD_RutA_monooxygenase"/>
</dbReference>
<name>K4P0Z5_9PSEU</name>
<dbReference type="InterPro" id="IPR011251">
    <property type="entry name" value="Luciferase-like_dom"/>
</dbReference>
<dbReference type="InterPro" id="IPR036661">
    <property type="entry name" value="Luciferase-like_sf"/>
</dbReference>
<evidence type="ECO:0000256" key="4">
    <source>
        <dbReference type="ARBA" id="ARBA00023033"/>
    </source>
</evidence>
<dbReference type="Pfam" id="PF00296">
    <property type="entry name" value="Bac_luciferase"/>
    <property type="match status" value="1"/>
</dbReference>
<dbReference type="CDD" id="cd01094">
    <property type="entry name" value="Alkanesulfonate_monoxygenase"/>
    <property type="match status" value="1"/>
</dbReference>
<evidence type="ECO:0000256" key="3">
    <source>
        <dbReference type="ARBA" id="ARBA00023002"/>
    </source>
</evidence>
<dbReference type="GO" id="GO:0008726">
    <property type="term" value="F:alkanesulfonate monooxygenase activity"/>
    <property type="evidence" value="ECO:0007669"/>
    <property type="project" value="TreeGrafter"/>
</dbReference>
<organism evidence="6">
    <name type="scientific">Streptoalloteichus sp. ATCC 53650</name>
    <dbReference type="NCBI Taxonomy" id="756733"/>
    <lineage>
        <taxon>Bacteria</taxon>
        <taxon>Bacillati</taxon>
        <taxon>Actinomycetota</taxon>
        <taxon>Actinomycetes</taxon>
        <taxon>Pseudonocardiales</taxon>
        <taxon>Pseudonocardiaceae</taxon>
        <taxon>Streptoalloteichus</taxon>
    </lineage>
</organism>
<reference evidence="6" key="1">
    <citation type="journal article" date="2013" name="Proc. Natl. Acad. Sci. U.S.A.">
        <title>A new member of the 4-methylideneimidazole-5-one-containing aminomutase family from the enediyne kedarcidin biosynthetic pathway.</title>
        <authorList>
            <person name="Huang S.X."/>
            <person name="Lohman J.R."/>
            <person name="Huang T."/>
            <person name="Shen B."/>
        </authorList>
    </citation>
    <scope>NUCLEOTIDE SEQUENCE</scope>
    <source>
        <strain evidence="6">ATCC 53650</strain>
    </source>
</reference>
<dbReference type="PANTHER" id="PTHR42847">
    <property type="entry name" value="ALKANESULFONATE MONOOXYGENASE"/>
    <property type="match status" value="1"/>
</dbReference>
<protein>
    <submittedName>
        <fullName evidence="6">Monooxygenase</fullName>
    </submittedName>
</protein>
<accession>K4P0Z5</accession>
<dbReference type="GO" id="GO:0046306">
    <property type="term" value="P:alkanesulfonate catabolic process"/>
    <property type="evidence" value="ECO:0007669"/>
    <property type="project" value="TreeGrafter"/>
</dbReference>
<keyword evidence="4 6" id="KW-0503">Monooxygenase</keyword>
<dbReference type="PANTHER" id="PTHR42847:SF4">
    <property type="entry name" value="ALKANESULFONATE MONOOXYGENASE-RELATED"/>
    <property type="match status" value="1"/>
</dbReference>
<proteinExistence type="predicted"/>
<evidence type="ECO:0000313" key="6">
    <source>
        <dbReference type="EMBL" id="AFV52167.1"/>
    </source>
</evidence>
<sequence length="366" mass="39819">MTLELHWFLPSHGDGREVAKRVDGTIPVGARRDPDPAYLTQVALAADRFGFSGMLVPFGMFCEDPWVVAAALAGSTSRIRFMIALRPGLVSPVLAAQAAATFQRVSGGRLQLNIVTGGDADEQRRYGDWLDHDQRYARTDEFLEVFHRAWSGERFDFTGDHYRISAGLVTRPHPVRPLVLLGGSSAAARQVAARHADVLLAWGEAPAAMGHFVARGTRAAAETGRDLAFGTRFHVISRDTSAEAWRVARRLLDGMEPERIAQAQRRFAASESEGQRRMAALHGGRTDQLEVHPNVWAGYGLVRPGVGTALVGSHEEVAERIAEYHALGLDHLILSAQPHVEEAYAFGEGVLPLLRESGVVAEPGTA</sequence>
<keyword evidence="3" id="KW-0560">Oxidoreductase</keyword>
<evidence type="ECO:0000256" key="1">
    <source>
        <dbReference type="ARBA" id="ARBA00022630"/>
    </source>
</evidence>
<dbReference type="SUPFAM" id="SSF51679">
    <property type="entry name" value="Bacterial luciferase-like"/>
    <property type="match status" value="1"/>
</dbReference>
<keyword evidence="1" id="KW-0285">Flavoprotein</keyword>
<evidence type="ECO:0000259" key="5">
    <source>
        <dbReference type="Pfam" id="PF00296"/>
    </source>
</evidence>
<feature type="domain" description="Luciferase-like" evidence="5">
    <location>
        <begin position="4"/>
        <end position="331"/>
    </location>
</feature>
<keyword evidence="2" id="KW-0288">FMN</keyword>
<dbReference type="Gene3D" id="3.20.20.30">
    <property type="entry name" value="Luciferase-like domain"/>
    <property type="match status" value="1"/>
</dbReference>
<evidence type="ECO:0000256" key="2">
    <source>
        <dbReference type="ARBA" id="ARBA00022643"/>
    </source>
</evidence>
<dbReference type="EMBL" id="JX679499">
    <property type="protein sequence ID" value="AFV52167.1"/>
    <property type="molecule type" value="Genomic_DNA"/>
</dbReference>
<dbReference type="AlphaFoldDB" id="K4P0Z5"/>